<name>A0ABV0T5D8_9TELE</name>
<dbReference type="EMBL" id="JAHRIQ010017956">
    <property type="protein sequence ID" value="MEQ2227143.1"/>
    <property type="molecule type" value="Genomic_DNA"/>
</dbReference>
<protein>
    <submittedName>
        <fullName evidence="1">Uncharacterized protein</fullName>
    </submittedName>
</protein>
<dbReference type="Proteomes" id="UP001482620">
    <property type="component" value="Unassembled WGS sequence"/>
</dbReference>
<comment type="caution">
    <text evidence="1">The sequence shown here is derived from an EMBL/GenBank/DDBJ whole genome shotgun (WGS) entry which is preliminary data.</text>
</comment>
<gene>
    <name evidence="1" type="ORF">ILYODFUR_034760</name>
</gene>
<organism evidence="1 2">
    <name type="scientific">Ilyodon furcidens</name>
    <name type="common">goldbreast splitfin</name>
    <dbReference type="NCBI Taxonomy" id="33524"/>
    <lineage>
        <taxon>Eukaryota</taxon>
        <taxon>Metazoa</taxon>
        <taxon>Chordata</taxon>
        <taxon>Craniata</taxon>
        <taxon>Vertebrata</taxon>
        <taxon>Euteleostomi</taxon>
        <taxon>Actinopterygii</taxon>
        <taxon>Neopterygii</taxon>
        <taxon>Teleostei</taxon>
        <taxon>Neoteleostei</taxon>
        <taxon>Acanthomorphata</taxon>
        <taxon>Ovalentaria</taxon>
        <taxon>Atherinomorphae</taxon>
        <taxon>Cyprinodontiformes</taxon>
        <taxon>Goodeidae</taxon>
        <taxon>Ilyodon</taxon>
    </lineage>
</organism>
<proteinExistence type="predicted"/>
<keyword evidence="2" id="KW-1185">Reference proteome</keyword>
<reference evidence="1 2" key="1">
    <citation type="submission" date="2021-06" db="EMBL/GenBank/DDBJ databases">
        <authorList>
            <person name="Palmer J.M."/>
        </authorList>
    </citation>
    <scope>NUCLEOTIDE SEQUENCE [LARGE SCALE GENOMIC DNA]</scope>
    <source>
        <strain evidence="2">if_2019</strain>
        <tissue evidence="1">Muscle</tissue>
    </source>
</reference>
<accession>A0ABV0T5D8</accession>
<evidence type="ECO:0000313" key="1">
    <source>
        <dbReference type="EMBL" id="MEQ2227143.1"/>
    </source>
</evidence>
<evidence type="ECO:0000313" key="2">
    <source>
        <dbReference type="Proteomes" id="UP001482620"/>
    </source>
</evidence>
<sequence length="123" mass="14218">MMSGHLMVLRFIQSIPIIPLRHINPFSAILSTCNKKCLTANSLCVPYLELIHHSQMTQSIRKLSGRLRFHTSRVGGTIDLFSVQQKFKWIILVDNFNIYSGLSSELQKIRISIKIKDKQIFKF</sequence>